<organism evidence="3">
    <name type="scientific">Oxalobacter aliiformigenes</name>
    <dbReference type="NCBI Taxonomy" id="2946593"/>
    <lineage>
        <taxon>Bacteria</taxon>
        <taxon>Pseudomonadati</taxon>
        <taxon>Pseudomonadota</taxon>
        <taxon>Betaproteobacteria</taxon>
        <taxon>Burkholderiales</taxon>
        <taxon>Oxalobacteraceae</taxon>
        <taxon>Oxalobacter</taxon>
    </lineage>
</organism>
<dbReference type="AlphaFoldDB" id="A0A9E9LA60"/>
<protein>
    <submittedName>
        <fullName evidence="3">SDR family oxidoreductase</fullName>
    </submittedName>
</protein>
<dbReference type="Pfam" id="PF13561">
    <property type="entry name" value="adh_short_C2"/>
    <property type="match status" value="1"/>
</dbReference>
<dbReference type="PROSITE" id="PS00061">
    <property type="entry name" value="ADH_SHORT"/>
    <property type="match status" value="1"/>
</dbReference>
<comment type="similarity">
    <text evidence="1">Belongs to the short-chain dehydrogenases/reductases (SDR) family.</text>
</comment>
<dbReference type="Gene3D" id="3.40.50.720">
    <property type="entry name" value="NAD(P)-binding Rossmann-like Domain"/>
    <property type="match status" value="1"/>
</dbReference>
<dbReference type="FunFam" id="3.40.50.720:FF:000084">
    <property type="entry name" value="Short-chain dehydrogenase reductase"/>
    <property type="match status" value="1"/>
</dbReference>
<accession>A0A9E9LA60</accession>
<feature type="domain" description="Ketoreductase" evidence="2">
    <location>
        <begin position="7"/>
        <end position="183"/>
    </location>
</feature>
<dbReference type="SUPFAM" id="SSF51735">
    <property type="entry name" value="NAD(P)-binding Rossmann-fold domains"/>
    <property type="match status" value="1"/>
</dbReference>
<dbReference type="PRINTS" id="PR00080">
    <property type="entry name" value="SDRFAMILY"/>
</dbReference>
<dbReference type="InterPro" id="IPR020904">
    <property type="entry name" value="Sc_DH/Rdtase_CS"/>
</dbReference>
<dbReference type="PRINTS" id="PR00081">
    <property type="entry name" value="GDHRDH"/>
</dbReference>
<dbReference type="RefSeq" id="WP_269315596.1">
    <property type="nucleotide sequence ID" value="NZ_CP098251.1"/>
</dbReference>
<gene>
    <name evidence="3" type="ORF">NB646_06730</name>
</gene>
<reference evidence="3" key="1">
    <citation type="journal article" date="2022" name="Front. Microbiol.">
        <title>New perspectives on an old grouping: The genomic and phenotypic variability of Oxalobacter formigenes and the implications for calcium oxalate stone prevention.</title>
        <authorList>
            <person name="Chmiel J.A."/>
            <person name="Carr C."/>
            <person name="Stuivenberg G.A."/>
            <person name="Venema R."/>
            <person name="Chanyi R.M."/>
            <person name="Al K.F."/>
            <person name="Giguere D."/>
            <person name="Say H."/>
            <person name="Akouris P.P."/>
            <person name="Dominguez Romero S.A."/>
            <person name="Kwong A."/>
            <person name="Tai V."/>
            <person name="Koval S.F."/>
            <person name="Razvi H."/>
            <person name="Bjazevic J."/>
            <person name="Burton J.P."/>
        </authorList>
    </citation>
    <scope>NUCLEOTIDE SEQUENCE</scope>
    <source>
        <strain evidence="3">OxK</strain>
    </source>
</reference>
<evidence type="ECO:0000313" key="3">
    <source>
        <dbReference type="EMBL" id="WAV90562.1"/>
    </source>
</evidence>
<dbReference type="SMART" id="SM00822">
    <property type="entry name" value="PKS_KR"/>
    <property type="match status" value="1"/>
</dbReference>
<evidence type="ECO:0000256" key="1">
    <source>
        <dbReference type="ARBA" id="ARBA00006484"/>
    </source>
</evidence>
<dbReference type="InterPro" id="IPR036291">
    <property type="entry name" value="NAD(P)-bd_dom_sf"/>
</dbReference>
<proteinExistence type="inferred from homology"/>
<evidence type="ECO:0000259" key="2">
    <source>
        <dbReference type="SMART" id="SM00822"/>
    </source>
</evidence>
<dbReference type="EMBL" id="CP098251">
    <property type="protein sequence ID" value="WAV90562.1"/>
    <property type="molecule type" value="Genomic_DNA"/>
</dbReference>
<sequence length="252" mass="26358">MDRFAGKVVVITGAANGIGAAAARRFSSEGATVVLADYVEDDVMKMAATLPEDRTTAMVVDVSDPKAVEKMIEDTVRKYGKLDVMINNAGVHVVGSVLETSLDDWRRISGINIDGVVYGAKFSLPHLIRSKGCMINTSSVSGLGGDWGAAFYCASKGAVANLTRAMALDHGLSGVRINAVCPSLVKTNMTRGFDVAVQEKFNERIPLGRAAQPEEVASVMAFLASDDASFVNGACIPVDGGATASDGQPKIA</sequence>
<dbReference type="NCBIfam" id="NF005559">
    <property type="entry name" value="PRK07231.1"/>
    <property type="match status" value="1"/>
</dbReference>
<name>A0A9E9LA60_9BURK</name>
<dbReference type="Proteomes" id="UP001164819">
    <property type="component" value="Chromosome"/>
</dbReference>
<dbReference type="InterPro" id="IPR057326">
    <property type="entry name" value="KR_dom"/>
</dbReference>
<dbReference type="PANTHER" id="PTHR43975">
    <property type="entry name" value="ZGC:101858"/>
    <property type="match status" value="1"/>
</dbReference>
<dbReference type="InterPro" id="IPR002347">
    <property type="entry name" value="SDR_fam"/>
</dbReference>
<dbReference type="CDD" id="cd05233">
    <property type="entry name" value="SDR_c"/>
    <property type="match status" value="1"/>
</dbReference>
<dbReference type="PANTHER" id="PTHR43975:SF2">
    <property type="entry name" value="EG:BACR7A4.14 PROTEIN-RELATED"/>
    <property type="match status" value="1"/>
</dbReference>